<keyword evidence="1" id="KW-1133">Transmembrane helix</keyword>
<feature type="transmembrane region" description="Helical" evidence="1">
    <location>
        <begin position="12"/>
        <end position="36"/>
    </location>
</feature>
<accession>S4NFQ9</accession>
<reference evidence="3" key="1">
    <citation type="journal article" date="2013" name="Genome">
        <title>Draft Genome Sequences of Porphyromonas crevioricanis JCM 15906T and Porphyromonas cansulci JCM 13913T Isolated from a Canine Oral Cavity.</title>
        <authorList>
            <person name="Sakamoto M."/>
            <person name="Tanaka N."/>
            <person name="Shiwa Y."/>
            <person name="Yoshikawa H."/>
            <person name="Ohkuma M."/>
        </authorList>
    </citation>
    <scope>NUCLEOTIDE SEQUENCE [LARGE SCALE GENOMIC DNA]</scope>
    <source>
        <strain evidence="3">JCM 15906</strain>
    </source>
</reference>
<gene>
    <name evidence="2" type="ORF">PORCRE_96</name>
</gene>
<keyword evidence="1" id="KW-0812">Transmembrane</keyword>
<reference evidence="2 3" key="2">
    <citation type="journal article" date="2013" name="Genome Announc.">
        <title>Draft Genome Sequences of Porphyromonas crevioricanis JCM 15906T and Porphyromonas cansulci JCM 13913T Isolated from a Canine Oral Cavity.</title>
        <authorList>
            <person name="Sakamoto M."/>
            <person name="Tanaka N."/>
            <person name="Shiwa Y."/>
            <person name="Yoshikawa H."/>
            <person name="Ohkuma M."/>
        </authorList>
    </citation>
    <scope>NUCLEOTIDE SEQUENCE [LARGE SCALE GENOMIC DNA]</scope>
    <source>
        <strain evidence="2 3">JCM 15906</strain>
    </source>
</reference>
<protein>
    <submittedName>
        <fullName evidence="2">Uncharacterized protein</fullName>
    </submittedName>
</protein>
<dbReference type="AlphaFoldDB" id="S4NFQ9"/>
<dbReference type="Proteomes" id="UP000018031">
    <property type="component" value="Unassembled WGS sequence"/>
</dbReference>
<sequence length="43" mass="4964">MRVRPCWHTSRLFGYLALIGKIGCGFGCTCILELLWESFSRNK</sequence>
<evidence type="ECO:0000256" key="1">
    <source>
        <dbReference type="SAM" id="Phobius"/>
    </source>
</evidence>
<dbReference type="EMBL" id="BAOU01000003">
    <property type="protein sequence ID" value="GAD04412.1"/>
    <property type="molecule type" value="Genomic_DNA"/>
</dbReference>
<evidence type="ECO:0000313" key="2">
    <source>
        <dbReference type="EMBL" id="GAD04412.1"/>
    </source>
</evidence>
<proteinExistence type="predicted"/>
<comment type="caution">
    <text evidence="2">The sequence shown here is derived from an EMBL/GenBank/DDBJ whole genome shotgun (WGS) entry which is preliminary data.</text>
</comment>
<evidence type="ECO:0000313" key="3">
    <source>
        <dbReference type="Proteomes" id="UP000018031"/>
    </source>
</evidence>
<organism evidence="2 3">
    <name type="scientific">Porphyromonas crevioricanis JCM 15906</name>
    <dbReference type="NCBI Taxonomy" id="1305617"/>
    <lineage>
        <taxon>Bacteria</taxon>
        <taxon>Pseudomonadati</taxon>
        <taxon>Bacteroidota</taxon>
        <taxon>Bacteroidia</taxon>
        <taxon>Bacteroidales</taxon>
        <taxon>Porphyromonadaceae</taxon>
        <taxon>Porphyromonas</taxon>
    </lineage>
</organism>
<name>S4NFQ9_9PORP</name>
<keyword evidence="1" id="KW-0472">Membrane</keyword>